<evidence type="ECO:0000313" key="2">
    <source>
        <dbReference type="Proteomes" id="UP000249922"/>
    </source>
</evidence>
<proteinExistence type="predicted"/>
<reference evidence="1 2" key="1">
    <citation type="submission" date="2018-06" db="EMBL/GenBank/DDBJ databases">
        <title>Complete genome sequence of Paracoccus mutanolyticus strain RSP-02 isolated from cellulosic waste.</title>
        <authorList>
            <person name="Amrutha R.N."/>
            <person name="Shrivastav A."/>
            <person name="Buddana S.K."/>
            <person name="Deshpande U."/>
            <person name="Prakasham R.S."/>
        </authorList>
    </citation>
    <scope>NUCLEOTIDE SEQUENCE [LARGE SCALE GENOMIC DNA]</scope>
    <source>
        <strain evidence="1 2">RSP-02</strain>
    </source>
</reference>
<dbReference type="Proteomes" id="UP000249922">
    <property type="component" value="Chromosome"/>
</dbReference>
<sequence length="68" mass="7606">MGDLLRQPRAPLTRRFGPEPCRRLDQALGHAPEPIEPLRLEGLVEVRRSFAEPIAAPEPRPPYGKLVA</sequence>
<evidence type="ECO:0000313" key="1">
    <source>
        <dbReference type="EMBL" id="AWX94254.1"/>
    </source>
</evidence>
<dbReference type="RefSeq" id="WP_112888604.1">
    <property type="nucleotide sequence ID" value="NZ_CP030239.1"/>
</dbReference>
<keyword evidence="2" id="KW-1185">Reference proteome</keyword>
<accession>A0ABM6WUA4</accession>
<gene>
    <name evidence="1" type="ORF">DPM13_18755</name>
</gene>
<organism evidence="1 2">
    <name type="scientific">Paracoccus mutanolyticus</name>
    <dbReference type="NCBI Taxonomy" id="1499308"/>
    <lineage>
        <taxon>Bacteria</taxon>
        <taxon>Pseudomonadati</taxon>
        <taxon>Pseudomonadota</taxon>
        <taxon>Alphaproteobacteria</taxon>
        <taxon>Rhodobacterales</taxon>
        <taxon>Paracoccaceae</taxon>
        <taxon>Paracoccus</taxon>
    </lineage>
</organism>
<protein>
    <submittedName>
        <fullName evidence="1">Uncharacterized protein</fullName>
    </submittedName>
</protein>
<name>A0ABM6WUA4_9RHOB</name>
<dbReference type="EMBL" id="CP030239">
    <property type="protein sequence ID" value="AWX94254.1"/>
    <property type="molecule type" value="Genomic_DNA"/>
</dbReference>